<evidence type="ECO:0000313" key="2">
    <source>
        <dbReference type="EMBL" id="CBH99441.1"/>
    </source>
</evidence>
<name>E6PWY2_9ZZZZ</name>
<dbReference type="EMBL" id="CABN01000015">
    <property type="protein sequence ID" value="CBH99441.1"/>
    <property type="molecule type" value="Genomic_DNA"/>
</dbReference>
<gene>
    <name evidence="2" type="ORF">CARN3_0362</name>
</gene>
<sequence>MATNANPERRISAASPLEGMRRRDAVGPVSVSQKHTPPNPASLTQHSTRNRRCYSRSHGGCISH</sequence>
<dbReference type="AlphaFoldDB" id="E6PWY2"/>
<protein>
    <submittedName>
        <fullName evidence="2">Uncharacterized protein</fullName>
    </submittedName>
</protein>
<organism evidence="2">
    <name type="scientific">mine drainage metagenome</name>
    <dbReference type="NCBI Taxonomy" id="410659"/>
    <lineage>
        <taxon>unclassified sequences</taxon>
        <taxon>metagenomes</taxon>
        <taxon>ecological metagenomes</taxon>
    </lineage>
</organism>
<evidence type="ECO:0000256" key="1">
    <source>
        <dbReference type="SAM" id="MobiDB-lite"/>
    </source>
</evidence>
<accession>E6PWY2</accession>
<feature type="compositionally biased region" description="Polar residues" evidence="1">
    <location>
        <begin position="30"/>
        <end position="47"/>
    </location>
</feature>
<comment type="caution">
    <text evidence="2">The sequence shown here is derived from an EMBL/GenBank/DDBJ whole genome shotgun (WGS) entry which is preliminary data.</text>
</comment>
<proteinExistence type="predicted"/>
<feature type="region of interest" description="Disordered" evidence="1">
    <location>
        <begin position="1"/>
        <end position="64"/>
    </location>
</feature>
<reference evidence="2" key="1">
    <citation type="submission" date="2009-10" db="EMBL/GenBank/DDBJ databases">
        <title>Diversity of trophic interactions inside an arsenic-rich microbial ecosystem.</title>
        <authorList>
            <person name="Bertin P.N."/>
            <person name="Heinrich-Salmeron A."/>
            <person name="Pelletier E."/>
            <person name="Goulhen-Chollet F."/>
            <person name="Arsene-Ploetze F."/>
            <person name="Gallien S."/>
            <person name="Calteau A."/>
            <person name="Vallenet D."/>
            <person name="Casiot C."/>
            <person name="Chane-Woon-Ming B."/>
            <person name="Giloteaux L."/>
            <person name="Barakat M."/>
            <person name="Bonnefoy V."/>
            <person name="Bruneel O."/>
            <person name="Chandler M."/>
            <person name="Cleiss J."/>
            <person name="Duran R."/>
            <person name="Elbaz-Poulichet F."/>
            <person name="Fonknechten N."/>
            <person name="Lauga B."/>
            <person name="Mornico D."/>
            <person name="Ortet P."/>
            <person name="Schaeffer C."/>
            <person name="Siguier P."/>
            <person name="Alexander Thil Smith A."/>
            <person name="Van Dorsselaer A."/>
            <person name="Weissenbach J."/>
            <person name="Medigue C."/>
            <person name="Le Paslier D."/>
        </authorList>
    </citation>
    <scope>NUCLEOTIDE SEQUENCE</scope>
</reference>